<evidence type="ECO:0000256" key="1">
    <source>
        <dbReference type="ARBA" id="ARBA00004651"/>
    </source>
</evidence>
<feature type="transmembrane region" description="Helical" evidence="8">
    <location>
        <begin position="107"/>
        <end position="125"/>
    </location>
</feature>
<feature type="transmembrane region" description="Helical" evidence="8">
    <location>
        <begin position="43"/>
        <end position="63"/>
    </location>
</feature>
<name>A0A9X3E3J5_9HYPH</name>
<evidence type="ECO:0000256" key="8">
    <source>
        <dbReference type="RuleBase" id="RU365088"/>
    </source>
</evidence>
<evidence type="ECO:0000256" key="9">
    <source>
        <dbReference type="SAM" id="SignalP"/>
    </source>
</evidence>
<comment type="subcellular location">
    <subcellularLocation>
        <location evidence="8">Cell inner membrane</location>
        <topology evidence="8">Multi-pass membrane protein</topology>
    </subcellularLocation>
    <subcellularLocation>
        <location evidence="1">Cell membrane</location>
        <topology evidence="1">Multi-pass membrane protein</topology>
    </subcellularLocation>
</comment>
<evidence type="ECO:0000256" key="4">
    <source>
        <dbReference type="ARBA" id="ARBA00022475"/>
    </source>
</evidence>
<reference evidence="11" key="1">
    <citation type="submission" date="2022-11" db="EMBL/GenBank/DDBJ databases">
        <title>Biodiversity and phylogenetic relationships of bacteria.</title>
        <authorList>
            <person name="Machado R.A.R."/>
            <person name="Bhat A."/>
            <person name="Loulou A."/>
            <person name="Kallel S."/>
        </authorList>
    </citation>
    <scope>NUCLEOTIDE SEQUENCE</scope>
    <source>
        <strain evidence="11">K-TC2</strain>
    </source>
</reference>
<dbReference type="InterPro" id="IPR020846">
    <property type="entry name" value="MFS_dom"/>
</dbReference>
<proteinExistence type="inferred from homology"/>
<dbReference type="PROSITE" id="PS50850">
    <property type="entry name" value="MFS"/>
    <property type="match status" value="1"/>
</dbReference>
<feature type="transmembrane region" description="Helical" evidence="8">
    <location>
        <begin position="280"/>
        <end position="300"/>
    </location>
</feature>
<evidence type="ECO:0000256" key="5">
    <source>
        <dbReference type="ARBA" id="ARBA00022692"/>
    </source>
</evidence>
<dbReference type="PANTHER" id="PTHR23502">
    <property type="entry name" value="MAJOR FACILITATOR SUPERFAMILY"/>
    <property type="match status" value="1"/>
</dbReference>
<feature type="transmembrane region" description="Helical" evidence="8">
    <location>
        <begin position="371"/>
        <end position="391"/>
    </location>
</feature>
<feature type="transmembrane region" description="Helical" evidence="8">
    <location>
        <begin position="165"/>
        <end position="184"/>
    </location>
</feature>
<dbReference type="RefSeq" id="WP_266339805.1">
    <property type="nucleotide sequence ID" value="NZ_JAPKNK010000007.1"/>
</dbReference>
<evidence type="ECO:0000256" key="7">
    <source>
        <dbReference type="ARBA" id="ARBA00023136"/>
    </source>
</evidence>
<keyword evidence="5 8" id="KW-0812">Transmembrane</keyword>
<evidence type="ECO:0000259" key="10">
    <source>
        <dbReference type="PROSITE" id="PS50850"/>
    </source>
</evidence>
<dbReference type="GO" id="GO:0005886">
    <property type="term" value="C:plasma membrane"/>
    <property type="evidence" value="ECO:0007669"/>
    <property type="project" value="UniProtKB-SubCell"/>
</dbReference>
<feature type="domain" description="Major facilitator superfamily (MFS) profile" evidence="10">
    <location>
        <begin position="1"/>
        <end position="397"/>
    </location>
</feature>
<keyword evidence="8" id="KW-0997">Cell inner membrane</keyword>
<evidence type="ECO:0000256" key="2">
    <source>
        <dbReference type="ARBA" id="ARBA00006236"/>
    </source>
</evidence>
<dbReference type="PANTHER" id="PTHR23502:SF132">
    <property type="entry name" value="POLYAMINE TRANSPORTER 2-RELATED"/>
    <property type="match status" value="1"/>
</dbReference>
<keyword evidence="7 8" id="KW-0472">Membrane</keyword>
<organism evidence="11 12">
    <name type="scientific">Kaistia nematophila</name>
    <dbReference type="NCBI Taxonomy" id="2994654"/>
    <lineage>
        <taxon>Bacteria</taxon>
        <taxon>Pseudomonadati</taxon>
        <taxon>Pseudomonadota</taxon>
        <taxon>Alphaproteobacteria</taxon>
        <taxon>Hyphomicrobiales</taxon>
        <taxon>Kaistiaceae</taxon>
        <taxon>Kaistia</taxon>
    </lineage>
</organism>
<evidence type="ECO:0000313" key="11">
    <source>
        <dbReference type="EMBL" id="MCX5570839.1"/>
    </source>
</evidence>
<feature type="transmembrane region" description="Helical" evidence="8">
    <location>
        <begin position="137"/>
        <end position="159"/>
    </location>
</feature>
<feature type="transmembrane region" description="Helical" evidence="8">
    <location>
        <begin position="306"/>
        <end position="326"/>
    </location>
</feature>
<feature type="chain" id="PRO_5040806649" description="Bcr/CflA family efflux transporter" evidence="9">
    <location>
        <begin position="21"/>
        <end position="403"/>
    </location>
</feature>
<dbReference type="GO" id="GO:0042910">
    <property type="term" value="F:xenobiotic transmembrane transporter activity"/>
    <property type="evidence" value="ECO:0007669"/>
    <property type="project" value="InterPro"/>
</dbReference>
<dbReference type="Proteomes" id="UP001144805">
    <property type="component" value="Unassembled WGS sequence"/>
</dbReference>
<evidence type="ECO:0000256" key="3">
    <source>
        <dbReference type="ARBA" id="ARBA00022448"/>
    </source>
</evidence>
<feature type="transmembrane region" description="Helical" evidence="8">
    <location>
        <begin position="338"/>
        <end position="365"/>
    </location>
</feature>
<dbReference type="NCBIfam" id="TIGR00710">
    <property type="entry name" value="efflux_Bcr_CflA"/>
    <property type="match status" value="1"/>
</dbReference>
<comment type="caution">
    <text evidence="8">Lacks conserved residue(s) required for the propagation of feature annotation.</text>
</comment>
<feature type="transmembrane region" description="Helical" evidence="8">
    <location>
        <begin position="213"/>
        <end position="231"/>
    </location>
</feature>
<evidence type="ECO:0000256" key="6">
    <source>
        <dbReference type="ARBA" id="ARBA00022989"/>
    </source>
</evidence>
<dbReference type="Gene3D" id="1.20.1720.10">
    <property type="entry name" value="Multidrug resistance protein D"/>
    <property type="match status" value="1"/>
</dbReference>
<dbReference type="CDD" id="cd17320">
    <property type="entry name" value="MFS_MdfA_MDR_like"/>
    <property type="match status" value="1"/>
</dbReference>
<keyword evidence="6 8" id="KW-1133">Transmembrane helix</keyword>
<dbReference type="InterPro" id="IPR004812">
    <property type="entry name" value="Efflux_drug-R_Bcr/CmlA"/>
</dbReference>
<dbReference type="InterPro" id="IPR036259">
    <property type="entry name" value="MFS_trans_sf"/>
</dbReference>
<keyword evidence="3 8" id="KW-0813">Transport</keyword>
<feature type="transmembrane region" description="Helical" evidence="8">
    <location>
        <begin position="75"/>
        <end position="101"/>
    </location>
</feature>
<dbReference type="Pfam" id="PF07690">
    <property type="entry name" value="MFS_1"/>
    <property type="match status" value="1"/>
</dbReference>
<sequence>MLKPNSVAFTVLLAGLAAMAPISTDIALPAYGATAEALGTTQAAVAVSLSLFMIGYALGPLLHGPLSERFGRRPVLVAGLLVYLASSAICALTPTLSVLLAGRLVQGFAASSASVLALAIVRDLYEGMEARRKLSYVMLILGLMPMIAPTLGAIILVSFGWRSVYVAMAGAGLVLLAAVIFGFAESIRARNPNALAPRHLLASYGEVLRHPTGFGFSALGALCFGVMFSFISGSSMLFMDVLGVSAATYGYLFAIPVLGMMAGTMANSRLVGRGVSDGRTMAAGFAIMLAAVALLLVVSLTGMLSVWLVVALLIASNFGTGLILPNSSHRALQPMPHLAGFASAVLNSAQMAVGAISSAIVAALVPWLGGSAMVISMAGFAVAACGLFVVLSRIEPEPARAAG</sequence>
<dbReference type="AlphaFoldDB" id="A0A9X3E3J5"/>
<comment type="caution">
    <text evidence="11">The sequence shown here is derived from an EMBL/GenBank/DDBJ whole genome shotgun (WGS) entry which is preliminary data.</text>
</comment>
<feature type="transmembrane region" description="Helical" evidence="8">
    <location>
        <begin position="237"/>
        <end position="259"/>
    </location>
</feature>
<keyword evidence="9" id="KW-0732">Signal</keyword>
<dbReference type="InterPro" id="IPR011701">
    <property type="entry name" value="MFS"/>
</dbReference>
<keyword evidence="4" id="KW-1003">Cell membrane</keyword>
<accession>A0A9X3E3J5</accession>
<keyword evidence="12" id="KW-1185">Reference proteome</keyword>
<protein>
    <recommendedName>
        <fullName evidence="8">Bcr/CflA family efflux transporter</fullName>
    </recommendedName>
</protein>
<dbReference type="EMBL" id="JAPKNK010000007">
    <property type="protein sequence ID" value="MCX5570839.1"/>
    <property type="molecule type" value="Genomic_DNA"/>
</dbReference>
<feature type="signal peptide" evidence="9">
    <location>
        <begin position="1"/>
        <end position="20"/>
    </location>
</feature>
<dbReference type="GO" id="GO:1990961">
    <property type="term" value="P:xenobiotic detoxification by transmembrane export across the plasma membrane"/>
    <property type="evidence" value="ECO:0007669"/>
    <property type="project" value="InterPro"/>
</dbReference>
<gene>
    <name evidence="11" type="ORF">OSH07_16655</name>
</gene>
<dbReference type="SUPFAM" id="SSF103473">
    <property type="entry name" value="MFS general substrate transporter"/>
    <property type="match status" value="1"/>
</dbReference>
<evidence type="ECO:0000313" key="12">
    <source>
        <dbReference type="Proteomes" id="UP001144805"/>
    </source>
</evidence>
<comment type="similarity">
    <text evidence="2 8">Belongs to the major facilitator superfamily. Bcr/CmlA family.</text>
</comment>